<evidence type="ECO:0000259" key="2">
    <source>
        <dbReference type="Pfam" id="PF01168"/>
    </source>
</evidence>
<dbReference type="InterPro" id="IPR001608">
    <property type="entry name" value="Ala_racemase_N"/>
</dbReference>
<protein>
    <submittedName>
        <fullName evidence="3">Unannotated protein</fullName>
    </submittedName>
</protein>
<keyword evidence="1" id="KW-0663">Pyridoxal phosphate</keyword>
<dbReference type="PANTHER" id="PTHR10146">
    <property type="entry name" value="PROLINE SYNTHETASE CO-TRANSCRIBED BACTERIAL HOMOLOG PROTEIN"/>
    <property type="match status" value="1"/>
</dbReference>
<evidence type="ECO:0000313" key="3">
    <source>
        <dbReference type="EMBL" id="CAB4567031.1"/>
    </source>
</evidence>
<dbReference type="GO" id="GO:0030170">
    <property type="term" value="F:pyridoxal phosphate binding"/>
    <property type="evidence" value="ECO:0007669"/>
    <property type="project" value="InterPro"/>
</dbReference>
<dbReference type="Pfam" id="PF01168">
    <property type="entry name" value="Ala_racemase_N"/>
    <property type="match status" value="1"/>
</dbReference>
<gene>
    <name evidence="3" type="ORF">UFOPK1722_00143</name>
</gene>
<feature type="domain" description="Alanine racemase N-terminal" evidence="2">
    <location>
        <begin position="24"/>
        <end position="224"/>
    </location>
</feature>
<evidence type="ECO:0000256" key="1">
    <source>
        <dbReference type="ARBA" id="ARBA00022898"/>
    </source>
</evidence>
<dbReference type="EMBL" id="CAEZTS010000007">
    <property type="protein sequence ID" value="CAB4567031.1"/>
    <property type="molecule type" value="Genomic_DNA"/>
</dbReference>
<name>A0A6J6DSC4_9ZZZZ</name>
<reference evidence="3" key="1">
    <citation type="submission" date="2020-05" db="EMBL/GenBank/DDBJ databases">
        <authorList>
            <person name="Chiriac C."/>
            <person name="Salcher M."/>
            <person name="Ghai R."/>
            <person name="Kavagutti S V."/>
        </authorList>
    </citation>
    <scope>NUCLEOTIDE SEQUENCE</scope>
</reference>
<dbReference type="NCBIfam" id="TIGR00044">
    <property type="entry name" value="YggS family pyridoxal phosphate-dependent enzyme"/>
    <property type="match status" value="1"/>
</dbReference>
<dbReference type="Gene3D" id="3.20.20.10">
    <property type="entry name" value="Alanine racemase"/>
    <property type="match status" value="1"/>
</dbReference>
<dbReference type="PIRSF" id="PIRSF004848">
    <property type="entry name" value="YBL036c_PLPDEIII"/>
    <property type="match status" value="1"/>
</dbReference>
<dbReference type="AlphaFoldDB" id="A0A6J6DSC4"/>
<dbReference type="PANTHER" id="PTHR10146:SF14">
    <property type="entry name" value="PYRIDOXAL PHOSPHATE HOMEOSTASIS PROTEIN"/>
    <property type="match status" value="1"/>
</dbReference>
<dbReference type="HAMAP" id="MF_02087">
    <property type="entry name" value="PLP_homeostasis"/>
    <property type="match status" value="1"/>
</dbReference>
<proteinExistence type="inferred from homology"/>
<dbReference type="InterPro" id="IPR029066">
    <property type="entry name" value="PLP-binding_barrel"/>
</dbReference>
<accession>A0A6J6DSC4</accession>
<dbReference type="CDD" id="cd00635">
    <property type="entry name" value="PLPDE_III_YBL036c_like"/>
    <property type="match status" value="1"/>
</dbReference>
<dbReference type="InterPro" id="IPR011078">
    <property type="entry name" value="PyrdxlP_homeostasis"/>
</dbReference>
<organism evidence="3">
    <name type="scientific">freshwater metagenome</name>
    <dbReference type="NCBI Taxonomy" id="449393"/>
    <lineage>
        <taxon>unclassified sequences</taxon>
        <taxon>metagenomes</taxon>
        <taxon>ecological metagenomes</taxon>
    </lineage>
</organism>
<sequence>MSDERPVEASAVADRYRGLADEVRALGGDRVRIVAVTKTFPPEAIAAVVAAGCERIGENYARELIDKWERFTSAHRAGPVPEVHFIGGLQSNKVRSLVGIVEVWQSIDRESVVAELSHRRPGARILLQVNATGESDKGGCRPDQLDALMSAATSGGLTVEGLMTVGPTDGDPERTENAFRTVARLASDLDLPELSMGMSGDWRVAVAQGSTLIRVGSAIFGERPPRTL</sequence>
<dbReference type="SUPFAM" id="SSF51419">
    <property type="entry name" value="PLP-binding barrel"/>
    <property type="match status" value="1"/>
</dbReference>